<keyword evidence="4 5" id="KW-0472">Membrane</keyword>
<organism evidence="6 7">
    <name type="scientific">Idiomarina piscisalsi</name>
    <dbReference type="NCBI Taxonomy" id="1096243"/>
    <lineage>
        <taxon>Bacteria</taxon>
        <taxon>Pseudomonadati</taxon>
        <taxon>Pseudomonadota</taxon>
        <taxon>Gammaproteobacteria</taxon>
        <taxon>Alteromonadales</taxon>
        <taxon>Idiomarinaceae</taxon>
        <taxon>Idiomarina</taxon>
    </lineage>
</organism>
<keyword evidence="3 5" id="KW-1133">Transmembrane helix</keyword>
<evidence type="ECO:0000256" key="5">
    <source>
        <dbReference type="SAM" id="Phobius"/>
    </source>
</evidence>
<name>A0A432YLZ5_9GAMM</name>
<keyword evidence="6" id="KW-0489">Methyltransferase</keyword>
<sequence length="153" mass="17495">MKSLELKVPPVIVVAIVAGLMWLTAHYTAELNAFYVGQRAAAIFLLVLGVLLPLLGVMSFRRAKTTVDPRDPNKSTELVTTGIYQRTRNPMYLGFFFMLMAWGVFLGSILSLWGLVLYVAYMSKFQIQPEERILTKTFGEAYKNYCRETGRWW</sequence>
<comment type="subcellular location">
    <subcellularLocation>
        <location evidence="1">Endomembrane system</location>
        <topology evidence="1">Multi-pass membrane protein</topology>
    </subcellularLocation>
</comment>
<dbReference type="PANTHER" id="PTHR12714">
    <property type="entry name" value="PROTEIN-S ISOPRENYLCYSTEINE O-METHYLTRANSFERASE"/>
    <property type="match status" value="1"/>
</dbReference>
<dbReference type="Gene3D" id="1.20.120.1630">
    <property type="match status" value="1"/>
</dbReference>
<dbReference type="EMBL" id="PIQA01000013">
    <property type="protein sequence ID" value="RUO62011.1"/>
    <property type="molecule type" value="Genomic_DNA"/>
</dbReference>
<dbReference type="GO" id="GO:0012505">
    <property type="term" value="C:endomembrane system"/>
    <property type="evidence" value="ECO:0007669"/>
    <property type="project" value="UniProtKB-SubCell"/>
</dbReference>
<dbReference type="PANTHER" id="PTHR12714:SF24">
    <property type="entry name" value="SLR1182 PROTEIN"/>
    <property type="match status" value="1"/>
</dbReference>
<dbReference type="RefSeq" id="WP_126752840.1">
    <property type="nucleotide sequence ID" value="NZ_JBHUMT010000003.1"/>
</dbReference>
<feature type="transmembrane region" description="Helical" evidence="5">
    <location>
        <begin position="92"/>
        <end position="121"/>
    </location>
</feature>
<feature type="transmembrane region" description="Helical" evidence="5">
    <location>
        <begin position="41"/>
        <end position="60"/>
    </location>
</feature>
<evidence type="ECO:0000256" key="3">
    <source>
        <dbReference type="ARBA" id="ARBA00022989"/>
    </source>
</evidence>
<evidence type="ECO:0000256" key="4">
    <source>
        <dbReference type="ARBA" id="ARBA00023136"/>
    </source>
</evidence>
<evidence type="ECO:0000313" key="6">
    <source>
        <dbReference type="EMBL" id="RUO62011.1"/>
    </source>
</evidence>
<feature type="transmembrane region" description="Helical" evidence="5">
    <location>
        <begin position="12"/>
        <end position="29"/>
    </location>
</feature>
<keyword evidence="2 5" id="KW-0812">Transmembrane</keyword>
<evidence type="ECO:0000256" key="2">
    <source>
        <dbReference type="ARBA" id="ARBA00022692"/>
    </source>
</evidence>
<gene>
    <name evidence="6" type="ORF">CWI73_11110</name>
</gene>
<evidence type="ECO:0000256" key="1">
    <source>
        <dbReference type="ARBA" id="ARBA00004127"/>
    </source>
</evidence>
<dbReference type="AlphaFoldDB" id="A0A432YLZ5"/>
<reference evidence="6 7" key="1">
    <citation type="journal article" date="2011" name="Front. Microbiol.">
        <title>Genomic signatures of strain selection and enhancement in Bacillus atrophaeus var. globigii, a historical biowarfare simulant.</title>
        <authorList>
            <person name="Gibbons H.S."/>
            <person name="Broomall S.M."/>
            <person name="McNew L.A."/>
            <person name="Daligault H."/>
            <person name="Chapman C."/>
            <person name="Bruce D."/>
            <person name="Karavis M."/>
            <person name="Krepps M."/>
            <person name="McGregor P.A."/>
            <person name="Hong C."/>
            <person name="Park K.H."/>
            <person name="Akmal A."/>
            <person name="Feldman A."/>
            <person name="Lin J.S."/>
            <person name="Chang W.E."/>
            <person name="Higgs B.W."/>
            <person name="Demirev P."/>
            <person name="Lindquist J."/>
            <person name="Liem A."/>
            <person name="Fochler E."/>
            <person name="Read T.D."/>
            <person name="Tapia R."/>
            <person name="Johnson S."/>
            <person name="Bishop-Lilly K.A."/>
            <person name="Detter C."/>
            <person name="Han C."/>
            <person name="Sozhamannan S."/>
            <person name="Rosenzweig C.N."/>
            <person name="Skowronski E.W."/>
        </authorList>
    </citation>
    <scope>NUCLEOTIDE SEQUENCE [LARGE SCALE GENOMIC DNA]</scope>
    <source>
        <strain evidence="6 7">TPS4-2</strain>
    </source>
</reference>
<keyword evidence="6" id="KW-0808">Transferase</keyword>
<protein>
    <submittedName>
        <fullName evidence="6">Isoprenylcysteine carboxylmethyltransferase family protein</fullName>
    </submittedName>
</protein>
<comment type="caution">
    <text evidence="6">The sequence shown here is derived from an EMBL/GenBank/DDBJ whole genome shotgun (WGS) entry which is preliminary data.</text>
</comment>
<accession>A0A432YLZ5</accession>
<dbReference type="Proteomes" id="UP000288361">
    <property type="component" value="Unassembled WGS sequence"/>
</dbReference>
<dbReference type="Pfam" id="PF04191">
    <property type="entry name" value="PEMT"/>
    <property type="match status" value="1"/>
</dbReference>
<dbReference type="InterPro" id="IPR007318">
    <property type="entry name" value="Phopholipid_MeTrfase"/>
</dbReference>
<dbReference type="GO" id="GO:0008168">
    <property type="term" value="F:methyltransferase activity"/>
    <property type="evidence" value="ECO:0007669"/>
    <property type="project" value="UniProtKB-KW"/>
</dbReference>
<dbReference type="GO" id="GO:0032259">
    <property type="term" value="P:methylation"/>
    <property type="evidence" value="ECO:0007669"/>
    <property type="project" value="UniProtKB-KW"/>
</dbReference>
<proteinExistence type="predicted"/>
<evidence type="ECO:0000313" key="7">
    <source>
        <dbReference type="Proteomes" id="UP000288361"/>
    </source>
</evidence>